<dbReference type="EMBL" id="QEAM01000514">
    <property type="protein sequence ID" value="TPX39201.1"/>
    <property type="molecule type" value="Genomic_DNA"/>
</dbReference>
<comment type="subcellular location">
    <subcellularLocation>
        <location evidence="1">Nucleus</location>
        <location evidence="1">Nucleolus</location>
    </subcellularLocation>
</comment>
<feature type="domain" description="Bms1-type G" evidence="12">
    <location>
        <begin position="82"/>
        <end position="247"/>
    </location>
</feature>
<dbReference type="Gene3D" id="3.40.50.300">
    <property type="entry name" value="P-loop containing nucleotide triphosphate hydrolases"/>
    <property type="match status" value="1"/>
</dbReference>
<dbReference type="InterPro" id="IPR007034">
    <property type="entry name" value="BMS1_TSR1_C"/>
</dbReference>
<dbReference type="Proteomes" id="UP000320475">
    <property type="component" value="Unassembled WGS sequence"/>
</dbReference>
<keyword evidence="8" id="KW-0539">Nucleus</keyword>
<evidence type="ECO:0000256" key="8">
    <source>
        <dbReference type="ARBA" id="ARBA00023242"/>
    </source>
</evidence>
<dbReference type="GO" id="GO:0003924">
    <property type="term" value="F:GTPase activity"/>
    <property type="evidence" value="ECO:0007669"/>
    <property type="project" value="TreeGrafter"/>
</dbReference>
<feature type="compositionally biased region" description="Acidic residues" evidence="11">
    <location>
        <begin position="482"/>
        <end position="491"/>
    </location>
</feature>
<comment type="catalytic activity">
    <reaction evidence="9">
        <text>GTP + H2O = GDP + phosphate + H(+)</text>
        <dbReference type="Rhea" id="RHEA:19669"/>
        <dbReference type="ChEBI" id="CHEBI:15377"/>
        <dbReference type="ChEBI" id="CHEBI:15378"/>
        <dbReference type="ChEBI" id="CHEBI:37565"/>
        <dbReference type="ChEBI" id="CHEBI:43474"/>
        <dbReference type="ChEBI" id="CHEBI:58189"/>
    </reaction>
    <physiologicalReaction direction="left-to-right" evidence="9">
        <dbReference type="Rhea" id="RHEA:19670"/>
    </physiologicalReaction>
</comment>
<evidence type="ECO:0000256" key="7">
    <source>
        <dbReference type="ARBA" id="ARBA00023134"/>
    </source>
</evidence>
<dbReference type="EMBL" id="QEAN01000560">
    <property type="protein sequence ID" value="TPX32766.1"/>
    <property type="molecule type" value="Genomic_DNA"/>
</dbReference>
<dbReference type="InterPro" id="IPR039761">
    <property type="entry name" value="Bms1/Tsr1"/>
</dbReference>
<evidence type="ECO:0000313" key="14">
    <source>
        <dbReference type="EMBL" id="TPX39201.1"/>
    </source>
</evidence>
<dbReference type="GO" id="GO:0005525">
    <property type="term" value="F:GTP binding"/>
    <property type="evidence" value="ECO:0007669"/>
    <property type="project" value="UniProtKB-KW"/>
</dbReference>
<accession>A0A507C470</accession>
<evidence type="ECO:0000256" key="3">
    <source>
        <dbReference type="ARBA" id="ARBA00022553"/>
    </source>
</evidence>
<dbReference type="GO" id="GO:0000462">
    <property type="term" value="P:maturation of SSU-rRNA from tricistronic rRNA transcript (SSU-rRNA, 5.8S rRNA, LSU-rRNA)"/>
    <property type="evidence" value="ECO:0007669"/>
    <property type="project" value="TreeGrafter"/>
</dbReference>
<dbReference type="STRING" id="286115.A0A507C470"/>
<feature type="compositionally biased region" description="Basic residues" evidence="11">
    <location>
        <begin position="25"/>
        <end position="43"/>
    </location>
</feature>
<evidence type="ECO:0000313" key="15">
    <source>
        <dbReference type="Proteomes" id="UP000317494"/>
    </source>
</evidence>
<evidence type="ECO:0000256" key="5">
    <source>
        <dbReference type="ARBA" id="ARBA00022801"/>
    </source>
</evidence>
<keyword evidence="15" id="KW-1185">Reference proteome</keyword>
<proteinExistence type="inferred from homology"/>
<dbReference type="SUPFAM" id="SSF52540">
    <property type="entry name" value="P-loop containing nucleoside triphosphate hydrolases"/>
    <property type="match status" value="2"/>
</dbReference>
<evidence type="ECO:0000313" key="13">
    <source>
        <dbReference type="EMBL" id="TPX32766.1"/>
    </source>
</evidence>
<dbReference type="PANTHER" id="PTHR12858">
    <property type="entry name" value="RIBOSOME BIOGENESIS PROTEIN"/>
    <property type="match status" value="1"/>
</dbReference>
<dbReference type="OrthoDB" id="10260897at2759"/>
<feature type="region of interest" description="Disordered" evidence="11">
    <location>
        <begin position="1087"/>
        <end position="1120"/>
    </location>
</feature>
<evidence type="ECO:0000256" key="1">
    <source>
        <dbReference type="ARBA" id="ARBA00004604"/>
    </source>
</evidence>
<feature type="region of interest" description="Disordered" evidence="11">
    <location>
        <begin position="1"/>
        <end position="62"/>
    </location>
</feature>
<dbReference type="SMART" id="SM01362">
    <property type="entry name" value="DUF663"/>
    <property type="match status" value="1"/>
</dbReference>
<dbReference type="GO" id="GO:0030686">
    <property type="term" value="C:90S preribosome"/>
    <property type="evidence" value="ECO:0007669"/>
    <property type="project" value="TreeGrafter"/>
</dbReference>
<dbReference type="GO" id="GO:0005654">
    <property type="term" value="C:nucleoplasm"/>
    <property type="evidence" value="ECO:0007669"/>
    <property type="project" value="UniProtKB-ARBA"/>
</dbReference>
<dbReference type="PANTHER" id="PTHR12858:SF2">
    <property type="entry name" value="RIBOSOME BIOGENESIS PROTEIN BMS1 HOMOLOG"/>
    <property type="match status" value="1"/>
</dbReference>
<reference evidence="15 16" key="1">
    <citation type="journal article" date="2019" name="Sci. Rep.">
        <title>Comparative genomics of chytrid fungi reveal insights into the obligate biotrophic and pathogenic lifestyle of Synchytrium endobioticum.</title>
        <authorList>
            <person name="van de Vossenberg B.T.L.H."/>
            <person name="Warris S."/>
            <person name="Nguyen H.D.T."/>
            <person name="van Gent-Pelzer M.P.E."/>
            <person name="Joly D.L."/>
            <person name="van de Geest H.C."/>
            <person name="Bonants P.J.M."/>
            <person name="Smith D.S."/>
            <person name="Levesque C.A."/>
            <person name="van der Lee T.A.J."/>
        </authorList>
    </citation>
    <scope>NUCLEOTIDE SEQUENCE [LARGE SCALE GENOMIC DNA]</scope>
    <source>
        <strain evidence="14 16">LEV6574</strain>
        <strain evidence="13 15">MB42</strain>
    </source>
</reference>
<dbReference type="SMART" id="SM00785">
    <property type="entry name" value="AARP2CN"/>
    <property type="match status" value="1"/>
</dbReference>
<dbReference type="CDD" id="cd01882">
    <property type="entry name" value="BMS1"/>
    <property type="match status" value="1"/>
</dbReference>
<dbReference type="FunFam" id="3.40.50.300:FF:000105">
    <property type="entry name" value="BMS1 ribosome biogenesis factor"/>
    <property type="match status" value="1"/>
</dbReference>
<dbReference type="InterPro" id="IPR037875">
    <property type="entry name" value="Bms1_N"/>
</dbReference>
<organism evidence="13 15">
    <name type="scientific">Synchytrium endobioticum</name>
    <dbReference type="NCBI Taxonomy" id="286115"/>
    <lineage>
        <taxon>Eukaryota</taxon>
        <taxon>Fungi</taxon>
        <taxon>Fungi incertae sedis</taxon>
        <taxon>Chytridiomycota</taxon>
        <taxon>Chytridiomycota incertae sedis</taxon>
        <taxon>Chytridiomycetes</taxon>
        <taxon>Synchytriales</taxon>
        <taxon>Synchytriaceae</taxon>
        <taxon>Synchytrium</taxon>
    </lineage>
</organism>
<feature type="compositionally biased region" description="Basic and acidic residues" evidence="11">
    <location>
        <begin position="409"/>
        <end position="423"/>
    </location>
</feature>
<dbReference type="Pfam" id="PF22298">
    <property type="entry name" value="Tsr1_G-like"/>
    <property type="match status" value="1"/>
</dbReference>
<dbReference type="GO" id="GO:0032040">
    <property type="term" value="C:small-subunit processome"/>
    <property type="evidence" value="ECO:0007669"/>
    <property type="project" value="UniProtKB-ARBA"/>
</dbReference>
<feature type="compositionally biased region" description="Basic and acidic residues" evidence="11">
    <location>
        <begin position="1087"/>
        <end position="1107"/>
    </location>
</feature>
<dbReference type="AlphaFoldDB" id="A0A507C470"/>
<keyword evidence="2" id="KW-0690">Ribosome biogenesis</keyword>
<dbReference type="GO" id="GO:0034511">
    <property type="term" value="F:U3 snoRNA binding"/>
    <property type="evidence" value="ECO:0007669"/>
    <property type="project" value="TreeGrafter"/>
</dbReference>
<dbReference type="Proteomes" id="UP000317494">
    <property type="component" value="Unassembled WGS sequence"/>
</dbReference>
<keyword evidence="5" id="KW-0378">Hydrolase</keyword>
<feature type="compositionally biased region" description="Acidic residues" evidence="11">
    <location>
        <begin position="431"/>
        <end position="468"/>
    </location>
</feature>
<dbReference type="InterPro" id="IPR030387">
    <property type="entry name" value="G_Bms1/Tsr1_dom"/>
</dbReference>
<dbReference type="Pfam" id="PF08142">
    <property type="entry name" value="AARP2CN"/>
    <property type="match status" value="1"/>
</dbReference>
<keyword evidence="4" id="KW-0547">Nucleotide-binding</keyword>
<evidence type="ECO:0000259" key="12">
    <source>
        <dbReference type="PROSITE" id="PS51714"/>
    </source>
</evidence>
<keyword evidence="3" id="KW-0597">Phosphoprotein</keyword>
<comment type="similarity">
    <text evidence="10">Belongs to the TRAFAC class translation factor GTPase superfamily. Bms1-like GTPase family. BMS1 subfamily.</text>
</comment>
<evidence type="ECO:0000256" key="11">
    <source>
        <dbReference type="SAM" id="MobiDB-lite"/>
    </source>
</evidence>
<dbReference type="PROSITE" id="PS51714">
    <property type="entry name" value="G_BMS1"/>
    <property type="match status" value="1"/>
</dbReference>
<sequence length="1120" mass="127316">MEAPAASASDISRKAHRQRAAGPKKEKKICKKQQGHAHQKGHNPKAFVPNSTRKAQKNAERNAQLEQKRLHVPLIDRTPAEPPPVVVAVVGPAGSGKTTLIQSLVKRYTNHSLNDIKGPVTVVSGKKRRLTFLECNNDLNSMIDIAKIADLVLLLIDASFGFEMETFEFLNIIQVHGFPRVMGVLTHLDKFKHNKTLRNTKKRLKHRFWTEIYQGAKLFYLSGLIHGRYPKQEILNLSRFISVLKFRPLIWRNSHPYVLADRVEDVTDPELVRVDPKIDRTVTLYGFLRGVNLKPNTRVHIPGVGDRTISNITALPDPCPLPEKVRKTLSNKQKMIYAPMSDVGGIVYDKDAVYVNVLGTFTKKDGAEGQERGPGEKMVMNLQDAPSTFADIIHKSEIRVFSSSTPMRARDLHEETIQDTDGKNRRRVLFGDEDLEDDNDNDEECDNDSQAEEGDSEMDVDDEDEETQFEPNEGMSLHPKENDEEEEEDEIAYADSDSDLGEDDYDDLDNPNNINWKKGLSDKAKSSFVNLTRRKENVMDMVYGNNKRSDSDEDEEVENGEYGHDDAFFKAKQNKKKSVDMLMLDTCKVEVPSHELEQWSDETILDSIRYRFITGAKQLPNNTMSSNTDGDEVYGDFEDLETGTSVKAPSEPNNEEAAEPSRDEIAAKKAALKEKFNADYDGHGLDEDEEMKANNLYESFKEEQSRQQSLNKQEYEADDLNEETRALVYGYLPGAYVRVVINDMPCEFIQQFDPTYPVVVGGLLPGEEDFGFIQLRVKRHRWHRRILKTNDPLIFSVGWRRFQSLPIYSINDATRNRLLKYTPEHMHCLATIYGPITPPNTGFCAFRSVTDTSPSFRVSATGVVLDVNKSTEVVKKLKLTGTPYKIFKNTAFIRDMFTSALEVARFEGAAIRTVSGIRGQVKKPASKPEGAFRAAFEDKILMSDIVFLRAWYPIKPKKYCNAVTSLLLSSKTEWKGMKTMSELRKDVGIPVVVNEDSLYRPIERQTRRFNPLNVPKSLQANLPFASKPKLLKKRSKPGLLDRRAVVLEPHEKKAYTLLQELNTIRNAKAKKRKAADDARREVYLKKQKKEEEFQEQKKKEKMKEIYTRRGMGKGGLSSGS</sequence>
<evidence type="ECO:0000256" key="10">
    <source>
        <dbReference type="ARBA" id="ARBA00061391"/>
    </source>
</evidence>
<protein>
    <recommendedName>
        <fullName evidence="12">Bms1-type G domain-containing protein</fullName>
    </recommendedName>
</protein>
<feature type="region of interest" description="Disordered" evidence="11">
    <location>
        <begin position="643"/>
        <end position="662"/>
    </location>
</feature>
<evidence type="ECO:0000256" key="9">
    <source>
        <dbReference type="ARBA" id="ARBA00049117"/>
    </source>
</evidence>
<keyword evidence="7" id="KW-0342">GTP-binding</keyword>
<dbReference type="InterPro" id="IPR027417">
    <property type="entry name" value="P-loop_NTPase"/>
</dbReference>
<evidence type="ECO:0000256" key="6">
    <source>
        <dbReference type="ARBA" id="ARBA00022840"/>
    </source>
</evidence>
<evidence type="ECO:0000256" key="4">
    <source>
        <dbReference type="ARBA" id="ARBA00022741"/>
    </source>
</evidence>
<evidence type="ECO:0000256" key="2">
    <source>
        <dbReference type="ARBA" id="ARBA00022517"/>
    </source>
</evidence>
<gene>
    <name evidence="14" type="ORF">SeLEV6574_g07379</name>
    <name evidence="13" type="ORF">SeMB42_g07576</name>
</gene>
<evidence type="ECO:0000313" key="16">
    <source>
        <dbReference type="Proteomes" id="UP000320475"/>
    </source>
</evidence>
<comment type="caution">
    <text evidence="13">The sequence shown here is derived from an EMBL/GenBank/DDBJ whole genome shotgun (WGS) entry which is preliminary data.</text>
</comment>
<dbReference type="InterPro" id="IPR012948">
    <property type="entry name" value="AARP2CN"/>
</dbReference>
<keyword evidence="6" id="KW-0067">ATP-binding</keyword>
<feature type="region of interest" description="Disordered" evidence="11">
    <location>
        <begin position="409"/>
        <end position="491"/>
    </location>
</feature>
<dbReference type="VEuPathDB" id="FungiDB:SeMB42_g07576"/>
<dbReference type="Pfam" id="PF04950">
    <property type="entry name" value="RIBIOP_C"/>
    <property type="match status" value="1"/>
</dbReference>
<dbReference type="GO" id="GO:0005524">
    <property type="term" value="F:ATP binding"/>
    <property type="evidence" value="ECO:0007669"/>
    <property type="project" value="UniProtKB-KW"/>
</dbReference>
<name>A0A507C470_9FUNG</name>
<dbReference type="GO" id="GO:0000479">
    <property type="term" value="P:endonucleolytic cleavage of tricistronic rRNA transcript (SSU-rRNA, 5.8S rRNA, LSU-rRNA)"/>
    <property type="evidence" value="ECO:0007669"/>
    <property type="project" value="TreeGrafter"/>
</dbReference>